<dbReference type="OMA" id="NFVQFGR"/>
<keyword evidence="4 5" id="KW-0663">Pyridoxal phosphate</keyword>
<evidence type="ECO:0000256" key="3">
    <source>
        <dbReference type="ARBA" id="ARBA00022679"/>
    </source>
</evidence>
<dbReference type="InterPro" id="IPR050106">
    <property type="entry name" value="HistidinolP_aminotransfase"/>
</dbReference>
<dbReference type="InterPro" id="IPR015424">
    <property type="entry name" value="PyrdxlP-dep_Trfase"/>
</dbReference>
<dbReference type="EMBL" id="NGJK01000081">
    <property type="protein sequence ID" value="RAP02623.1"/>
    <property type="molecule type" value="Genomic_DNA"/>
</dbReference>
<dbReference type="CDD" id="cd00609">
    <property type="entry name" value="AAT_like"/>
    <property type="match status" value="1"/>
</dbReference>
<reference evidence="7 8" key="1">
    <citation type="submission" date="2017-05" db="EMBL/GenBank/DDBJ databases">
        <title>Host range expansion of the Methanosphaera genus to humans and monogastric animals involves recent and extensive reduction in genome content.</title>
        <authorList>
            <person name="Hoedt E.C."/>
            <person name="Volmer J.G."/>
            <person name="Parks D.H."/>
            <person name="Rosewarne C.P."/>
            <person name="Denman S.E."/>
            <person name="Mcsweeney C.S."/>
            <person name="O Cuiv P."/>
            <person name="Hugenholtz P."/>
            <person name="Tyson G.W."/>
            <person name="Morrison M."/>
        </authorList>
    </citation>
    <scope>NUCLEOTIDE SEQUENCE [LARGE SCALE GENOMIC DNA]</scope>
    <source>
        <strain evidence="7 8">PA5</strain>
    </source>
</reference>
<protein>
    <recommendedName>
        <fullName evidence="5">Histidinol-phosphate aminotransferase</fullName>
        <ecNumber evidence="5">2.6.1.9</ecNumber>
    </recommendedName>
    <alternativeName>
        <fullName evidence="5">Imidazole acetol-phosphate transaminase</fullName>
    </alternativeName>
</protein>
<dbReference type="EC" id="2.6.1.9" evidence="5"/>
<dbReference type="SUPFAM" id="SSF53383">
    <property type="entry name" value="PLP-dependent transferases"/>
    <property type="match status" value="1"/>
</dbReference>
<dbReference type="PANTHER" id="PTHR43643">
    <property type="entry name" value="HISTIDINOL-PHOSPHATE AMINOTRANSFERASE 2"/>
    <property type="match status" value="1"/>
</dbReference>
<dbReference type="RefSeq" id="WP_011406902.1">
    <property type="nucleotide sequence ID" value="NZ_CATZNA010000068.1"/>
</dbReference>
<keyword evidence="5" id="KW-0368">Histidine biosynthesis</keyword>
<organism evidence="7 8">
    <name type="scientific">Methanosphaera stadtmanae</name>
    <dbReference type="NCBI Taxonomy" id="2317"/>
    <lineage>
        <taxon>Archaea</taxon>
        <taxon>Methanobacteriati</taxon>
        <taxon>Methanobacteriota</taxon>
        <taxon>Methanomada group</taxon>
        <taxon>Methanobacteria</taxon>
        <taxon>Methanobacteriales</taxon>
        <taxon>Methanobacteriaceae</taxon>
        <taxon>Methanosphaera</taxon>
    </lineage>
</organism>
<keyword evidence="5" id="KW-0028">Amino-acid biosynthesis</keyword>
<comment type="pathway">
    <text evidence="5">Amino-acid biosynthesis; L-histidine biosynthesis; L-histidine from 5-phospho-alpha-D-ribose 1-diphosphate: step 7/9.</text>
</comment>
<sequence length="367" mass="41830">MVKTRAILEEYKTYVPGRSKKEIAEEYGVAEESIIKLGSNENPWGPSPKAKQAIIDSIDEINRYPESNHEYIKEQIAKYANVTKDQVIIGGDGADELFEVLAKTVIDEGDEFIVHQPTYTYYEYTFKQSNAKAVYATWNIEENKLDVDSVLNNITDKTKVIFLCTPNNPTGGLIPQEDIVRIIEATDALVVIDEAYWEFSEVNNVNLLKKYNNIFIIRTFSKVMGLAGLRIGYGLSNPDFIEKMSRIKPVFSVTVPSQKAVIATLNDEEFIKESTEKAITEREYLYESVNSIDNIHIYKSKSNYLLMDVRKTGYTAAELTSKLMSRGVIVRDCTSFVGLDEYYIRISVETHPKNEKFIEILKEIVEN</sequence>
<dbReference type="UniPathway" id="UPA00031">
    <property type="reaction ID" value="UER00012"/>
</dbReference>
<dbReference type="Pfam" id="PF00155">
    <property type="entry name" value="Aminotran_1_2"/>
    <property type="match status" value="1"/>
</dbReference>
<comment type="cofactor">
    <cofactor evidence="1 5">
        <name>pyridoxal 5'-phosphate</name>
        <dbReference type="ChEBI" id="CHEBI:597326"/>
    </cofactor>
</comment>
<accession>A0A328PZD2</accession>
<dbReference type="InterPro" id="IPR004839">
    <property type="entry name" value="Aminotransferase_I/II_large"/>
</dbReference>
<gene>
    <name evidence="5" type="primary">hisC</name>
    <name evidence="7" type="ORF">CA615_06595</name>
</gene>
<evidence type="ECO:0000313" key="8">
    <source>
        <dbReference type="Proteomes" id="UP000248557"/>
    </source>
</evidence>
<dbReference type="Proteomes" id="UP000248557">
    <property type="component" value="Unassembled WGS sequence"/>
</dbReference>
<dbReference type="InterPro" id="IPR015422">
    <property type="entry name" value="PyrdxlP-dep_Trfase_small"/>
</dbReference>
<feature type="domain" description="Aminotransferase class I/classII large" evidence="6">
    <location>
        <begin position="33"/>
        <end position="359"/>
    </location>
</feature>
<dbReference type="GO" id="GO:0030170">
    <property type="term" value="F:pyridoxal phosphate binding"/>
    <property type="evidence" value="ECO:0007669"/>
    <property type="project" value="InterPro"/>
</dbReference>
<proteinExistence type="inferred from homology"/>
<dbReference type="Gene3D" id="3.40.640.10">
    <property type="entry name" value="Type I PLP-dependent aspartate aminotransferase-like (Major domain)"/>
    <property type="match status" value="1"/>
</dbReference>
<name>A0A328PZD2_9EURY</name>
<dbReference type="PANTHER" id="PTHR43643:SF3">
    <property type="entry name" value="HISTIDINOL-PHOSPHATE AMINOTRANSFERASE"/>
    <property type="match status" value="1"/>
</dbReference>
<dbReference type="GeneID" id="3855954"/>
<dbReference type="InterPro" id="IPR005861">
    <property type="entry name" value="HisP_aminotrans"/>
</dbReference>
<dbReference type="HAMAP" id="MF_01023">
    <property type="entry name" value="HisC_aminotrans_2"/>
    <property type="match status" value="1"/>
</dbReference>
<evidence type="ECO:0000256" key="4">
    <source>
        <dbReference type="ARBA" id="ARBA00022898"/>
    </source>
</evidence>
<dbReference type="Gene3D" id="3.90.1150.10">
    <property type="entry name" value="Aspartate Aminotransferase, domain 1"/>
    <property type="match status" value="1"/>
</dbReference>
<dbReference type="GO" id="GO:0000105">
    <property type="term" value="P:L-histidine biosynthetic process"/>
    <property type="evidence" value="ECO:0007669"/>
    <property type="project" value="UniProtKB-UniRule"/>
</dbReference>
<evidence type="ECO:0000256" key="2">
    <source>
        <dbReference type="ARBA" id="ARBA00022576"/>
    </source>
</evidence>
<dbReference type="GeneID" id="41325895"/>
<evidence type="ECO:0000256" key="5">
    <source>
        <dbReference type="HAMAP-Rule" id="MF_01023"/>
    </source>
</evidence>
<dbReference type="InterPro" id="IPR015421">
    <property type="entry name" value="PyrdxlP-dep_Trfase_major"/>
</dbReference>
<evidence type="ECO:0000313" key="7">
    <source>
        <dbReference type="EMBL" id="RAP02623.1"/>
    </source>
</evidence>
<comment type="caution">
    <text evidence="7">The sequence shown here is derived from an EMBL/GenBank/DDBJ whole genome shotgun (WGS) entry which is preliminary data.</text>
</comment>
<comment type="similarity">
    <text evidence="5">Belongs to the class-II pyridoxal-phosphate-dependent aminotransferase family. Histidinol-phosphate aminotransferase subfamily.</text>
</comment>
<keyword evidence="2 5" id="KW-0032">Aminotransferase</keyword>
<dbReference type="NCBIfam" id="TIGR01141">
    <property type="entry name" value="hisC"/>
    <property type="match status" value="1"/>
</dbReference>
<dbReference type="AlphaFoldDB" id="A0A328PZD2"/>
<evidence type="ECO:0000256" key="1">
    <source>
        <dbReference type="ARBA" id="ARBA00001933"/>
    </source>
</evidence>
<keyword evidence="3 5" id="KW-0808">Transferase</keyword>
<dbReference type="SMR" id="A0A328PZD2"/>
<feature type="modified residue" description="N6-(pyridoxal phosphate)lysine" evidence="5">
    <location>
        <position position="222"/>
    </location>
</feature>
<evidence type="ECO:0000259" key="6">
    <source>
        <dbReference type="Pfam" id="PF00155"/>
    </source>
</evidence>
<dbReference type="GO" id="GO:0004400">
    <property type="term" value="F:histidinol-phosphate transaminase activity"/>
    <property type="evidence" value="ECO:0007669"/>
    <property type="project" value="UniProtKB-UniRule"/>
</dbReference>
<comment type="catalytic activity">
    <reaction evidence="5">
        <text>L-histidinol phosphate + 2-oxoglutarate = 3-(imidazol-4-yl)-2-oxopropyl phosphate + L-glutamate</text>
        <dbReference type="Rhea" id="RHEA:23744"/>
        <dbReference type="ChEBI" id="CHEBI:16810"/>
        <dbReference type="ChEBI" id="CHEBI:29985"/>
        <dbReference type="ChEBI" id="CHEBI:57766"/>
        <dbReference type="ChEBI" id="CHEBI:57980"/>
        <dbReference type="EC" id="2.6.1.9"/>
    </reaction>
</comment>